<dbReference type="AlphaFoldDB" id="A0A7R9NZ09"/>
<proteinExistence type="predicted"/>
<reference evidence="1" key="1">
    <citation type="submission" date="2020-11" db="EMBL/GenBank/DDBJ databases">
        <authorList>
            <person name="Tran Van P."/>
        </authorList>
    </citation>
    <scope>NUCLEOTIDE SEQUENCE</scope>
</reference>
<dbReference type="EMBL" id="OE004876">
    <property type="protein sequence ID" value="CAD7461522.1"/>
    <property type="molecule type" value="Genomic_DNA"/>
</dbReference>
<accession>A0A7R9NZ09</accession>
<name>A0A7R9NZ09_9NEOP</name>
<gene>
    <name evidence="1" type="ORF">TTEB3V08_LOCUS9431</name>
</gene>
<evidence type="ECO:0000313" key="1">
    <source>
        <dbReference type="EMBL" id="CAD7461522.1"/>
    </source>
</evidence>
<organism evidence="1">
    <name type="scientific">Timema tahoe</name>
    <dbReference type="NCBI Taxonomy" id="61484"/>
    <lineage>
        <taxon>Eukaryota</taxon>
        <taxon>Metazoa</taxon>
        <taxon>Ecdysozoa</taxon>
        <taxon>Arthropoda</taxon>
        <taxon>Hexapoda</taxon>
        <taxon>Insecta</taxon>
        <taxon>Pterygota</taxon>
        <taxon>Neoptera</taxon>
        <taxon>Polyneoptera</taxon>
        <taxon>Phasmatodea</taxon>
        <taxon>Timematodea</taxon>
        <taxon>Timematoidea</taxon>
        <taxon>Timematidae</taxon>
        <taxon>Timema</taxon>
    </lineage>
</organism>
<protein>
    <submittedName>
        <fullName evidence="1">Uncharacterized protein</fullName>
    </submittedName>
</protein>
<sequence>MLKKAFLKHQDQRLIIAYQKEWAPPPTSQFTAFIPFSAPLSSSKSPTPSLQLHNFQSSSCTLIYFQPYDFLYPS</sequence>